<evidence type="ECO:0000256" key="3">
    <source>
        <dbReference type="ARBA" id="ARBA00022617"/>
    </source>
</evidence>
<sequence>MEKCLRAQGFKGNPYRLLHGDTKEMADLIRVAKSKPIKLSDDIVPRVLPLHHHIIKTYGKASYIWIGPVARLIILDPQLIKEILNNNGIFKKPIPNPLAKFLVSGLSGYEDEKWAKHRKIINPAFYLENLKKMVPAMRESCMKMIRDWEERIMGEDNERVEMDVGPHLSDLGCDLMLRTAFGGSDEEGLRIFQLQKEQAELTRQVLQSVYIPGWRFVPTKRNRRLKVINTLLCTSVKNIIKQRELKREEYLLQSQKDNIIRENNNNNNNNDLLGLLLKSNNKQIQENGKAHGITIDEVVEECKNFYLSGHESISNLLLWTMLMLAIHRDWQERAREEVFRVFGHDEPDFDGLSRLKIVTMILYEVLRLYPPAVIFNRTIHRETKLAGITLPAGVHLLLPVILIHHDPELWGRDVKEFKPERFSQGVAKATQNRLSFFPFSWGPRNCIANNFTLMETKVALALILARFSFELSPSYIHAPSYVVTLQPQFGVHLMLTRIRPDGST</sequence>
<reference evidence="13" key="1">
    <citation type="submission" date="2019-12" db="EMBL/GenBank/DDBJ databases">
        <authorList>
            <person name="Scholes J."/>
        </authorList>
    </citation>
    <scope>NUCLEOTIDE SEQUENCE</scope>
</reference>
<keyword evidence="4" id="KW-0812">Transmembrane</keyword>
<dbReference type="Gene3D" id="1.10.630.10">
    <property type="entry name" value="Cytochrome P450"/>
    <property type="match status" value="1"/>
</dbReference>
<evidence type="ECO:0000256" key="8">
    <source>
        <dbReference type="ARBA" id="ARBA00023004"/>
    </source>
</evidence>
<comment type="cofactor">
    <cofactor evidence="11">
        <name>heme</name>
        <dbReference type="ChEBI" id="CHEBI:30413"/>
    </cofactor>
</comment>
<dbReference type="GO" id="GO:0016020">
    <property type="term" value="C:membrane"/>
    <property type="evidence" value="ECO:0007669"/>
    <property type="project" value="UniProtKB-SubCell"/>
</dbReference>
<evidence type="ECO:0000256" key="7">
    <source>
        <dbReference type="ARBA" id="ARBA00023002"/>
    </source>
</evidence>
<proteinExistence type="inferred from homology"/>
<evidence type="ECO:0000256" key="4">
    <source>
        <dbReference type="ARBA" id="ARBA00022692"/>
    </source>
</evidence>
<organism evidence="13 14">
    <name type="scientific">Striga hermonthica</name>
    <name type="common">Purple witchweed</name>
    <name type="synonym">Buchnera hermonthica</name>
    <dbReference type="NCBI Taxonomy" id="68872"/>
    <lineage>
        <taxon>Eukaryota</taxon>
        <taxon>Viridiplantae</taxon>
        <taxon>Streptophyta</taxon>
        <taxon>Embryophyta</taxon>
        <taxon>Tracheophyta</taxon>
        <taxon>Spermatophyta</taxon>
        <taxon>Magnoliopsida</taxon>
        <taxon>eudicotyledons</taxon>
        <taxon>Gunneridae</taxon>
        <taxon>Pentapetalae</taxon>
        <taxon>asterids</taxon>
        <taxon>lamiids</taxon>
        <taxon>Lamiales</taxon>
        <taxon>Orobanchaceae</taxon>
        <taxon>Buchnereae</taxon>
        <taxon>Striga</taxon>
    </lineage>
</organism>
<dbReference type="AlphaFoldDB" id="A0A9N7MNJ4"/>
<dbReference type="InterPro" id="IPR036396">
    <property type="entry name" value="Cyt_P450_sf"/>
</dbReference>
<keyword evidence="5 11" id="KW-0479">Metal-binding</keyword>
<dbReference type="Pfam" id="PF00067">
    <property type="entry name" value="p450"/>
    <property type="match status" value="1"/>
</dbReference>
<evidence type="ECO:0000256" key="9">
    <source>
        <dbReference type="ARBA" id="ARBA00023033"/>
    </source>
</evidence>
<dbReference type="PRINTS" id="PR00385">
    <property type="entry name" value="P450"/>
</dbReference>
<dbReference type="PANTHER" id="PTHR24282:SF250">
    <property type="entry name" value="CYTOCHROME P450 CYP72A219-LIKE"/>
    <property type="match status" value="1"/>
</dbReference>
<evidence type="ECO:0000256" key="12">
    <source>
        <dbReference type="RuleBase" id="RU000461"/>
    </source>
</evidence>
<comment type="caution">
    <text evidence="13">The sequence shown here is derived from an EMBL/GenBank/DDBJ whole genome shotgun (WGS) entry which is preliminary data.</text>
</comment>
<keyword evidence="14" id="KW-1185">Reference proteome</keyword>
<keyword evidence="9 12" id="KW-0503">Monooxygenase</keyword>
<evidence type="ECO:0000256" key="1">
    <source>
        <dbReference type="ARBA" id="ARBA00004167"/>
    </source>
</evidence>
<accession>A0A9N7MNJ4</accession>
<keyword evidence="10" id="KW-0472">Membrane</keyword>
<dbReference type="PANTHER" id="PTHR24282">
    <property type="entry name" value="CYTOCHROME P450 FAMILY MEMBER"/>
    <property type="match status" value="1"/>
</dbReference>
<evidence type="ECO:0000256" key="5">
    <source>
        <dbReference type="ARBA" id="ARBA00022723"/>
    </source>
</evidence>
<dbReference type="OrthoDB" id="1470350at2759"/>
<keyword evidence="3 11" id="KW-0349">Heme</keyword>
<dbReference type="InterPro" id="IPR017972">
    <property type="entry name" value="Cyt_P450_CS"/>
</dbReference>
<evidence type="ECO:0000256" key="6">
    <source>
        <dbReference type="ARBA" id="ARBA00022989"/>
    </source>
</evidence>
<feature type="binding site" description="axial binding residue" evidence="11">
    <location>
        <position position="446"/>
    </location>
    <ligand>
        <name>heme</name>
        <dbReference type="ChEBI" id="CHEBI:30413"/>
    </ligand>
    <ligandPart>
        <name>Fe</name>
        <dbReference type="ChEBI" id="CHEBI:18248"/>
    </ligandPart>
</feature>
<keyword evidence="6" id="KW-1133">Transmembrane helix</keyword>
<comment type="subcellular location">
    <subcellularLocation>
        <location evidence="1">Membrane</location>
        <topology evidence="1">Single-pass membrane protein</topology>
    </subcellularLocation>
</comment>
<dbReference type="GO" id="GO:0020037">
    <property type="term" value="F:heme binding"/>
    <property type="evidence" value="ECO:0007669"/>
    <property type="project" value="InterPro"/>
</dbReference>
<dbReference type="PROSITE" id="PS00086">
    <property type="entry name" value="CYTOCHROME_P450"/>
    <property type="match status" value="1"/>
</dbReference>
<dbReference type="Proteomes" id="UP001153555">
    <property type="component" value="Unassembled WGS sequence"/>
</dbReference>
<evidence type="ECO:0000256" key="11">
    <source>
        <dbReference type="PIRSR" id="PIRSR602401-1"/>
    </source>
</evidence>
<protein>
    <submittedName>
        <fullName evidence="13">Cytochrome P450 72A14</fullName>
    </submittedName>
</protein>
<keyword evidence="7 12" id="KW-0560">Oxidoreductase</keyword>
<dbReference type="EMBL" id="CACSLK010013932">
    <property type="protein sequence ID" value="CAA0815904.1"/>
    <property type="molecule type" value="Genomic_DNA"/>
</dbReference>
<dbReference type="GO" id="GO:0004497">
    <property type="term" value="F:monooxygenase activity"/>
    <property type="evidence" value="ECO:0007669"/>
    <property type="project" value="UniProtKB-KW"/>
</dbReference>
<evidence type="ECO:0000256" key="10">
    <source>
        <dbReference type="ARBA" id="ARBA00023136"/>
    </source>
</evidence>
<dbReference type="GO" id="GO:0005506">
    <property type="term" value="F:iron ion binding"/>
    <property type="evidence" value="ECO:0007669"/>
    <property type="project" value="InterPro"/>
</dbReference>
<dbReference type="SUPFAM" id="SSF48264">
    <property type="entry name" value="Cytochrome P450"/>
    <property type="match status" value="1"/>
</dbReference>
<dbReference type="PRINTS" id="PR00463">
    <property type="entry name" value="EP450I"/>
</dbReference>
<evidence type="ECO:0000313" key="14">
    <source>
        <dbReference type="Proteomes" id="UP001153555"/>
    </source>
</evidence>
<dbReference type="InterPro" id="IPR001128">
    <property type="entry name" value="Cyt_P450"/>
</dbReference>
<evidence type="ECO:0000313" key="13">
    <source>
        <dbReference type="EMBL" id="CAA0815904.1"/>
    </source>
</evidence>
<evidence type="ECO:0000256" key="2">
    <source>
        <dbReference type="ARBA" id="ARBA00010617"/>
    </source>
</evidence>
<dbReference type="InterPro" id="IPR050665">
    <property type="entry name" value="Cytochrome_P450_Monooxygen"/>
</dbReference>
<comment type="similarity">
    <text evidence="2 12">Belongs to the cytochrome P450 family.</text>
</comment>
<dbReference type="InterPro" id="IPR002401">
    <property type="entry name" value="Cyt_P450_E_grp-I"/>
</dbReference>
<dbReference type="GO" id="GO:0016705">
    <property type="term" value="F:oxidoreductase activity, acting on paired donors, with incorporation or reduction of molecular oxygen"/>
    <property type="evidence" value="ECO:0007669"/>
    <property type="project" value="InterPro"/>
</dbReference>
<gene>
    <name evidence="13" type="ORF">SHERM_15772</name>
</gene>
<name>A0A9N7MNJ4_STRHE</name>
<keyword evidence="8 11" id="KW-0408">Iron</keyword>